<keyword evidence="1" id="KW-0732">Signal</keyword>
<dbReference type="InParanoid" id="A0A6L2PH14"/>
<evidence type="ECO:0000313" key="2">
    <source>
        <dbReference type="EMBL" id="GFG29865.1"/>
    </source>
</evidence>
<organism evidence="2 3">
    <name type="scientific">Coptotermes formosanus</name>
    <name type="common">Formosan subterranean termite</name>
    <dbReference type="NCBI Taxonomy" id="36987"/>
    <lineage>
        <taxon>Eukaryota</taxon>
        <taxon>Metazoa</taxon>
        <taxon>Ecdysozoa</taxon>
        <taxon>Arthropoda</taxon>
        <taxon>Hexapoda</taxon>
        <taxon>Insecta</taxon>
        <taxon>Pterygota</taxon>
        <taxon>Neoptera</taxon>
        <taxon>Polyneoptera</taxon>
        <taxon>Dictyoptera</taxon>
        <taxon>Blattodea</taxon>
        <taxon>Blattoidea</taxon>
        <taxon>Termitoidae</taxon>
        <taxon>Rhinotermitidae</taxon>
        <taxon>Coptotermes</taxon>
    </lineage>
</organism>
<dbReference type="EMBL" id="BLKM01000175">
    <property type="protein sequence ID" value="GFG29865.1"/>
    <property type="molecule type" value="Genomic_DNA"/>
</dbReference>
<comment type="caution">
    <text evidence="2">The sequence shown here is derived from an EMBL/GenBank/DDBJ whole genome shotgun (WGS) entry which is preliminary data.</text>
</comment>
<feature type="signal peptide" evidence="1">
    <location>
        <begin position="1"/>
        <end position="22"/>
    </location>
</feature>
<name>A0A6L2PH14_COPFO</name>
<accession>A0A6L2PH14</accession>
<evidence type="ECO:0000256" key="1">
    <source>
        <dbReference type="SAM" id="SignalP"/>
    </source>
</evidence>
<evidence type="ECO:0000313" key="3">
    <source>
        <dbReference type="Proteomes" id="UP000502823"/>
    </source>
</evidence>
<protein>
    <recommendedName>
        <fullName evidence="4">Secreted protein</fullName>
    </recommendedName>
</protein>
<keyword evidence="3" id="KW-1185">Reference proteome</keyword>
<proteinExistence type="predicted"/>
<dbReference type="AlphaFoldDB" id="A0A6L2PH14"/>
<evidence type="ECO:0008006" key="4">
    <source>
        <dbReference type="Google" id="ProtNLM"/>
    </source>
</evidence>
<sequence>MASKYFFVILVSCFVQFQFAQSAAVHKRGLEIIPFIGPALQEAVNQVTDVTNKIISSLGGGVTQSQDIVQNYTAQAAAANAAAKGPLESLLQAALDEIGKIIGNELQYEWNSTLCAFGQKENVEKVVLQAVFNTSGCIQAEIQGALELFADIQIINSHAAEVSGSIPGQLFDCVVKNLTNVLGCVQPVIGVTSSKLLLLFSSQMDDLYRLMQGGIQLPDRLAKCGAEQILKATVKVGEIISNVGACVKQVAQNS</sequence>
<reference evidence="3" key="1">
    <citation type="submission" date="2020-01" db="EMBL/GenBank/DDBJ databases">
        <title>Draft genome sequence of the Termite Coptotermes fromosanus.</title>
        <authorList>
            <person name="Itakura S."/>
            <person name="Yosikawa Y."/>
            <person name="Umezawa K."/>
        </authorList>
    </citation>
    <scope>NUCLEOTIDE SEQUENCE [LARGE SCALE GENOMIC DNA]</scope>
</reference>
<feature type="chain" id="PRO_5026839949" description="Secreted protein" evidence="1">
    <location>
        <begin position="23"/>
        <end position="254"/>
    </location>
</feature>
<dbReference type="Proteomes" id="UP000502823">
    <property type="component" value="Unassembled WGS sequence"/>
</dbReference>
<gene>
    <name evidence="2" type="ORF">Cfor_00795</name>
</gene>